<reference evidence="11 12" key="2">
    <citation type="journal article" date="2018" name="Hortic Res">
        <title>Improved Brassica rapa reference genome by single-molecule sequencing and chromosome conformation capture technologies.</title>
        <authorList>
            <person name="Zhang L."/>
            <person name="Cai X."/>
            <person name="Wu J."/>
            <person name="Liu M."/>
            <person name="Grob S."/>
            <person name="Cheng F."/>
            <person name="Liang J."/>
            <person name="Cai C."/>
            <person name="Liu Z."/>
            <person name="Liu B."/>
            <person name="Wang F."/>
            <person name="Li S."/>
            <person name="Liu F."/>
            <person name="Li X."/>
            <person name="Cheng L."/>
            <person name="Yang W."/>
            <person name="Li M.H."/>
            <person name="Grossniklaus U."/>
            <person name="Zheng H."/>
            <person name="Wang X."/>
        </authorList>
    </citation>
    <scope>NUCLEOTIDE SEQUENCE [LARGE SCALE GENOMIC DNA]</scope>
    <source>
        <strain evidence="11 12">cv. Chiifu-401-42</strain>
    </source>
</reference>
<feature type="region of interest" description="Disordered" evidence="8">
    <location>
        <begin position="425"/>
        <end position="473"/>
    </location>
</feature>
<evidence type="ECO:0008006" key="13">
    <source>
        <dbReference type="Google" id="ProtNLM"/>
    </source>
</evidence>
<dbReference type="Gene3D" id="1.10.10.580">
    <property type="entry name" value="Structural maintenance of chromosome 1. Chain E"/>
    <property type="match status" value="1"/>
</dbReference>
<dbReference type="Pfam" id="PF04824">
    <property type="entry name" value="Rad21_Rec8"/>
    <property type="match status" value="1"/>
</dbReference>
<dbReference type="OMA" id="DSARRTC"/>
<evidence type="ECO:0000313" key="12">
    <source>
        <dbReference type="Proteomes" id="UP000011750"/>
    </source>
</evidence>
<evidence type="ECO:0000313" key="11">
    <source>
        <dbReference type="EnsemblPlants" id="Bra023558.1-P"/>
    </source>
</evidence>
<keyword evidence="12" id="KW-1185">Reference proteome</keyword>
<dbReference type="CDD" id="cd21793">
    <property type="entry name" value="Rad21_Rec8_M_AtSYN1-like"/>
    <property type="match status" value="1"/>
</dbReference>
<dbReference type="EnsemblPlants" id="Bra023558.1">
    <property type="protein sequence ID" value="Bra023558.1-P"/>
    <property type="gene ID" value="Bra023558"/>
</dbReference>
<proteinExistence type="inferred from homology"/>
<keyword evidence="3" id="KW-0132">Cell division</keyword>
<dbReference type="GO" id="GO:0051301">
    <property type="term" value="P:cell division"/>
    <property type="evidence" value="ECO:0007669"/>
    <property type="project" value="UniProtKB-KW"/>
</dbReference>
<dbReference type="RefSeq" id="XP_009126105.1">
    <property type="nucleotide sequence ID" value="XM_009127857.2"/>
</dbReference>
<keyword evidence="6" id="KW-0539">Nucleus</keyword>
<evidence type="ECO:0000256" key="7">
    <source>
        <dbReference type="ARBA" id="ARBA00064543"/>
    </source>
</evidence>
<feature type="compositionally biased region" description="Polar residues" evidence="8">
    <location>
        <begin position="454"/>
        <end position="472"/>
    </location>
</feature>
<evidence type="ECO:0000256" key="3">
    <source>
        <dbReference type="ARBA" id="ARBA00022618"/>
    </source>
</evidence>
<protein>
    <recommendedName>
        <fullName evidence="13">Rad21/Rec8-like protein N-terminal domain-containing protein</fullName>
    </recommendedName>
</protein>
<dbReference type="SUPFAM" id="SSF46785">
    <property type="entry name" value="Winged helix' DNA-binding domain"/>
    <property type="match status" value="1"/>
</dbReference>
<dbReference type="PANTHER" id="PTHR12585:SF66">
    <property type="entry name" value="RAD21_REC8-LIKE PROTEIN N-TERMINAL DOMAIN-CONTAINING PROTEIN"/>
    <property type="match status" value="1"/>
</dbReference>
<organism evidence="11 12">
    <name type="scientific">Brassica campestris</name>
    <name type="common">Field mustard</name>
    <dbReference type="NCBI Taxonomy" id="3711"/>
    <lineage>
        <taxon>Eukaryota</taxon>
        <taxon>Viridiplantae</taxon>
        <taxon>Streptophyta</taxon>
        <taxon>Embryophyta</taxon>
        <taxon>Tracheophyta</taxon>
        <taxon>Spermatophyta</taxon>
        <taxon>Magnoliopsida</taxon>
        <taxon>eudicotyledons</taxon>
        <taxon>Gunneridae</taxon>
        <taxon>Pentapetalae</taxon>
        <taxon>rosids</taxon>
        <taxon>malvids</taxon>
        <taxon>Brassicales</taxon>
        <taxon>Brassicaceae</taxon>
        <taxon>Brassiceae</taxon>
        <taxon>Brassica</taxon>
    </lineage>
</organism>
<sequence>MFYSQFILAKKGPLGTIWIAAHLERKLRKNQITDTDIGVSVDSILFPEAPIALRLSSHLLLGVVRIYSKKVNYLFDDCSEALLKVKQAFRSAAVDLPPEESTAPYHSITLPETFDLDDFELPDSEIFQGNYVDHHVSTREQITLQDTMDGVVYSTSQFGLDERFGDGDTSQAALELDEEVFQDKEVIGSDDEGVQGTDHNAYMDAATPEIKGDMVGASDAIPRDFNQEQVEDLALRNEIIEDAQAPQTPGLVEVPNSSSVREQLASDDHMEVEDLNAEERSKASGEPVANEMLNDLTSEYNEGESAVTPMEVDKSLIDENANTQNEPEEERAGHVHVTSPCCSHTRAEMEEDPGQAITEAGTNVVANKSDAEPCLTQDPKDPEEENQDHFAIASATEVNHETDSRPEEQLNNADATDEQLVNLTGSTDSDVPAPEKVLAAPPNRLGDENGFMVESTTPDGTCNEDAGNNNITGKKRTFTESTLTAESLNSVESVGLVQSKRTADSVVPDDDDLLSSILVGKSSFLRMRSTPVVEKATTKRLRASAPRSTATKRKVLMDDPMVLPGDVIREQLTNTESIRRVRKKAPCTVSEILMLQRQALEDGLLKEPIFTGMSVELVSLHNEPYDLRGIIVIENDERHTSVGVVEGNECSVRAVEDNATEESSDPQPAEFDATQPHDQQEEVKDDNELGETRSDLEVSKEGNGDAAAVEVDLVVNSEISQPSEDKLDHVEVEGCHGNHDGGLEGQDVIEIAEGDVENNAVLNETDFKAEDELPSEDKKTDASAAASEFWIDDQTPCDITVGSIETGCLAAGDFSDPALETCNEPLVEANNDGVNPHNEMFNEEAYMQSAADAELPSGDGLMGDNGETDTVEVAHDTGFLNVDDDEVDEDHEEDDGIQDGDEARLLENSGWSSRTRAVGKYLQTIFDKEAENGKNVVVVADKLLAGKTRKEASRMFFETLVLKTRDYIQVEQAKPYESIIIKPRPKLTKSIF</sequence>
<evidence type="ECO:0000256" key="2">
    <source>
        <dbReference type="ARBA" id="ARBA00009870"/>
    </source>
</evidence>
<reference evidence="11" key="3">
    <citation type="submission" date="2023-03" db="UniProtKB">
        <authorList>
            <consortium name="EnsemblPlants"/>
        </authorList>
    </citation>
    <scope>IDENTIFICATION</scope>
    <source>
        <strain evidence="11">cv. Chiifu-401-42</strain>
    </source>
</reference>
<name>M4E455_BRACM</name>
<keyword evidence="5" id="KW-0159">Chromosome partition</keyword>
<dbReference type="GO" id="GO:0005634">
    <property type="term" value="C:nucleus"/>
    <property type="evidence" value="ECO:0007669"/>
    <property type="project" value="UniProtKB-SubCell"/>
</dbReference>
<comment type="subunit">
    <text evidence="7">Component of the cohesin complex.</text>
</comment>
<dbReference type="eggNOG" id="KOG1213">
    <property type="taxonomic scope" value="Eukaryota"/>
</dbReference>
<evidence type="ECO:0000256" key="5">
    <source>
        <dbReference type="ARBA" id="ARBA00022829"/>
    </source>
</evidence>
<keyword evidence="4" id="KW-0131">Cell cycle</keyword>
<dbReference type="STRING" id="51351.M4E455"/>
<evidence type="ECO:0000259" key="9">
    <source>
        <dbReference type="Pfam" id="PF04824"/>
    </source>
</evidence>
<evidence type="ECO:0000256" key="6">
    <source>
        <dbReference type="ARBA" id="ARBA00023242"/>
    </source>
</evidence>
<dbReference type="GO" id="GO:0007059">
    <property type="term" value="P:chromosome segregation"/>
    <property type="evidence" value="ECO:0007669"/>
    <property type="project" value="UniProtKB-KW"/>
</dbReference>
<feature type="domain" description="Rad21/Rec8-like protein N-terminal" evidence="10">
    <location>
        <begin position="1"/>
        <end position="101"/>
    </location>
</feature>
<dbReference type="InterPro" id="IPR036390">
    <property type="entry name" value="WH_DNA-bd_sf"/>
</dbReference>
<dbReference type="HOGENOM" id="CLU_007674_0_0_1"/>
<evidence type="ECO:0000259" key="10">
    <source>
        <dbReference type="Pfam" id="PF04825"/>
    </source>
</evidence>
<dbReference type="GO" id="GO:0003682">
    <property type="term" value="F:chromatin binding"/>
    <property type="evidence" value="ECO:0000318"/>
    <property type="project" value="GO_Central"/>
</dbReference>
<feature type="region of interest" description="Disordered" evidence="8">
    <location>
        <begin position="366"/>
        <end position="386"/>
    </location>
</feature>
<dbReference type="GeneID" id="103851033"/>
<dbReference type="InterPro" id="IPR006909">
    <property type="entry name" value="Rad21/Rec8_C_eu"/>
</dbReference>
<dbReference type="InterPro" id="IPR039781">
    <property type="entry name" value="Rad21/Rec8-like"/>
</dbReference>
<dbReference type="Pfam" id="PF04825">
    <property type="entry name" value="Rad21_Rec8_N"/>
    <property type="match status" value="1"/>
</dbReference>
<dbReference type="AlphaFoldDB" id="M4E455"/>
<feature type="region of interest" description="Disordered" evidence="8">
    <location>
        <begin position="655"/>
        <end position="704"/>
    </location>
</feature>
<dbReference type="GO" id="GO:0008278">
    <property type="term" value="C:cohesin complex"/>
    <property type="evidence" value="ECO:0000318"/>
    <property type="project" value="GO_Central"/>
</dbReference>
<comment type="similarity">
    <text evidence="2">Belongs to the rad21 family.</text>
</comment>
<dbReference type="PANTHER" id="PTHR12585">
    <property type="entry name" value="SCC1 / RAD21 FAMILY MEMBER"/>
    <property type="match status" value="1"/>
</dbReference>
<feature type="domain" description="Rad21/Rec8-like protein C-terminal eukaryotic" evidence="9">
    <location>
        <begin position="938"/>
        <end position="987"/>
    </location>
</feature>
<evidence type="ECO:0000256" key="4">
    <source>
        <dbReference type="ARBA" id="ARBA00022776"/>
    </source>
</evidence>
<keyword evidence="4" id="KW-0498">Mitosis</keyword>
<dbReference type="Proteomes" id="UP000011750">
    <property type="component" value="Chromosome A02"/>
</dbReference>
<dbReference type="InterPro" id="IPR006910">
    <property type="entry name" value="Rad21_Rec8_N"/>
</dbReference>
<dbReference type="GO" id="GO:0007062">
    <property type="term" value="P:sister chromatid cohesion"/>
    <property type="evidence" value="ECO:0000318"/>
    <property type="project" value="GO_Central"/>
</dbReference>
<dbReference type="FunFam" id="1.10.10.580:FF:000002">
    <property type="entry name" value="Sister chromatid cohesion 1 protein 4"/>
    <property type="match status" value="1"/>
</dbReference>
<evidence type="ECO:0000256" key="1">
    <source>
        <dbReference type="ARBA" id="ARBA00004123"/>
    </source>
</evidence>
<feature type="compositionally biased region" description="Basic and acidic residues" evidence="8">
    <location>
        <begin position="678"/>
        <end position="703"/>
    </location>
</feature>
<accession>M4E455</accession>
<dbReference type="InterPro" id="IPR023093">
    <property type="entry name" value="ScpA-like_C"/>
</dbReference>
<dbReference type="OrthoDB" id="10071381at2759"/>
<dbReference type="SMR" id="M4E455"/>
<dbReference type="GO" id="GO:1990414">
    <property type="term" value="P:replication-born double-strand break repair via sister chromatid exchange"/>
    <property type="evidence" value="ECO:0000318"/>
    <property type="project" value="GO_Central"/>
</dbReference>
<dbReference type="InParanoid" id="M4E455"/>
<dbReference type="Gramene" id="Bra023558.1">
    <property type="protein sequence ID" value="Bra023558.1-P"/>
    <property type="gene ID" value="Bra023558"/>
</dbReference>
<evidence type="ECO:0000256" key="8">
    <source>
        <dbReference type="SAM" id="MobiDB-lite"/>
    </source>
</evidence>
<comment type="subcellular location">
    <subcellularLocation>
        <location evidence="1">Nucleus</location>
    </subcellularLocation>
</comment>
<reference evidence="11 12" key="1">
    <citation type="journal article" date="2011" name="Nat. Genet.">
        <title>The genome of the mesopolyploid crop species Brassica rapa.</title>
        <authorList>
            <consortium name="Brassica rapa Genome Sequencing Project Consortium"/>
            <person name="Wang X."/>
            <person name="Wang H."/>
            <person name="Wang J."/>
            <person name="Sun R."/>
            <person name="Wu J."/>
            <person name="Liu S."/>
            <person name="Bai Y."/>
            <person name="Mun J.H."/>
            <person name="Bancroft I."/>
            <person name="Cheng F."/>
            <person name="Huang S."/>
            <person name="Li X."/>
            <person name="Hua W."/>
            <person name="Wang J."/>
            <person name="Wang X."/>
            <person name="Freeling M."/>
            <person name="Pires J.C."/>
            <person name="Paterson A.H."/>
            <person name="Chalhoub B."/>
            <person name="Wang B."/>
            <person name="Hayward A."/>
            <person name="Sharpe A.G."/>
            <person name="Park B.S."/>
            <person name="Weisshaar B."/>
            <person name="Liu B."/>
            <person name="Li B."/>
            <person name="Liu B."/>
            <person name="Tong C."/>
            <person name="Song C."/>
            <person name="Duran C."/>
            <person name="Peng C."/>
            <person name="Geng C."/>
            <person name="Koh C."/>
            <person name="Lin C."/>
            <person name="Edwards D."/>
            <person name="Mu D."/>
            <person name="Shen D."/>
            <person name="Soumpourou E."/>
            <person name="Li F."/>
            <person name="Fraser F."/>
            <person name="Conant G."/>
            <person name="Lassalle G."/>
            <person name="King G.J."/>
            <person name="Bonnema G."/>
            <person name="Tang H."/>
            <person name="Wang H."/>
            <person name="Belcram H."/>
            <person name="Zhou H."/>
            <person name="Hirakawa H."/>
            <person name="Abe H."/>
            <person name="Guo H."/>
            <person name="Wang H."/>
            <person name="Jin H."/>
            <person name="Parkin I.A."/>
            <person name="Batley J."/>
            <person name="Kim J.S."/>
            <person name="Just J."/>
            <person name="Li J."/>
            <person name="Xu J."/>
            <person name="Deng J."/>
            <person name="Kim J.A."/>
            <person name="Li J."/>
            <person name="Yu J."/>
            <person name="Meng J."/>
            <person name="Wang J."/>
            <person name="Min J."/>
            <person name="Poulain J."/>
            <person name="Wang J."/>
            <person name="Hatakeyama K."/>
            <person name="Wu K."/>
            <person name="Wang L."/>
            <person name="Fang L."/>
            <person name="Trick M."/>
            <person name="Links M.G."/>
            <person name="Zhao M."/>
            <person name="Jin M."/>
            <person name="Ramchiary N."/>
            <person name="Drou N."/>
            <person name="Berkman P.J."/>
            <person name="Cai Q."/>
            <person name="Huang Q."/>
            <person name="Li R."/>
            <person name="Tabata S."/>
            <person name="Cheng S."/>
            <person name="Zhang S."/>
            <person name="Zhang S."/>
            <person name="Huang S."/>
            <person name="Sato S."/>
            <person name="Sun S."/>
            <person name="Kwon S.J."/>
            <person name="Choi S.R."/>
            <person name="Lee T.H."/>
            <person name="Fan W."/>
            <person name="Zhao X."/>
            <person name="Tan X."/>
            <person name="Xu X."/>
            <person name="Wang Y."/>
            <person name="Qiu Y."/>
            <person name="Yin Y."/>
            <person name="Li Y."/>
            <person name="Du Y."/>
            <person name="Liao Y."/>
            <person name="Lim Y."/>
            <person name="Narusaka Y."/>
            <person name="Wang Y."/>
            <person name="Wang Z."/>
            <person name="Li Z."/>
            <person name="Wang Z."/>
            <person name="Xiong Z."/>
            <person name="Zhang Z."/>
        </authorList>
    </citation>
    <scope>NUCLEOTIDE SEQUENCE [LARGE SCALE GENOMIC DNA]</scope>
    <source>
        <strain evidence="11 12">cv. Chiifu-401-42</strain>
    </source>
</reference>